<evidence type="ECO:0000313" key="2">
    <source>
        <dbReference type="EMBL" id="PPJ51723.1"/>
    </source>
</evidence>
<keyword evidence="3" id="KW-1185">Reference proteome</keyword>
<feature type="region of interest" description="Disordered" evidence="1">
    <location>
        <begin position="67"/>
        <end position="193"/>
    </location>
</feature>
<organism evidence="2 3">
    <name type="scientific">Cercospora berteroae</name>
    <dbReference type="NCBI Taxonomy" id="357750"/>
    <lineage>
        <taxon>Eukaryota</taxon>
        <taxon>Fungi</taxon>
        <taxon>Dikarya</taxon>
        <taxon>Ascomycota</taxon>
        <taxon>Pezizomycotina</taxon>
        <taxon>Dothideomycetes</taxon>
        <taxon>Dothideomycetidae</taxon>
        <taxon>Mycosphaerellales</taxon>
        <taxon>Mycosphaerellaceae</taxon>
        <taxon>Cercospora</taxon>
    </lineage>
</organism>
<protein>
    <recommendedName>
        <fullName evidence="4">Zn(2)-C6 fungal-type domain-containing protein</fullName>
    </recommendedName>
</protein>
<proteinExistence type="predicted"/>
<evidence type="ECO:0008006" key="4">
    <source>
        <dbReference type="Google" id="ProtNLM"/>
    </source>
</evidence>
<dbReference type="Proteomes" id="UP000237631">
    <property type="component" value="Unassembled WGS sequence"/>
</dbReference>
<accession>A0A2S6BW84</accession>
<name>A0A2S6BW84_9PEZI</name>
<comment type="caution">
    <text evidence="2">The sequence shown here is derived from an EMBL/GenBank/DDBJ whole genome shotgun (WGS) entry which is preliminary data.</text>
</comment>
<sequence>MATTTRPRINHNLQLSRLYPSCYPCFKGGRRCSSTDNQGARPCDRCVKDGLPAEECVAHQIDPRWVAGKSGATKRRDGGKGGSDNAYDGGARAATTEGLRCSSHSTRSTVNHADAESDEEQENRTSALEQSAANNTAETITGNEEGMPAQQAAAQEDMPPPPARTALPSSECSLANRGCRVKVKPQRPDQDDY</sequence>
<gene>
    <name evidence="2" type="ORF">CBER1_08891</name>
</gene>
<feature type="compositionally biased region" description="Polar residues" evidence="1">
    <location>
        <begin position="124"/>
        <end position="142"/>
    </location>
</feature>
<dbReference type="EMBL" id="PNEN01001742">
    <property type="protein sequence ID" value="PPJ51723.1"/>
    <property type="molecule type" value="Genomic_DNA"/>
</dbReference>
<dbReference type="AlphaFoldDB" id="A0A2S6BW84"/>
<reference evidence="3" key="1">
    <citation type="journal article" date="2017" name="bioRxiv">
        <title>Conservation of a gene cluster reveals novel cercosporin biosynthetic mechanisms and extends production to the genus Colletotrichum.</title>
        <authorList>
            <person name="de Jonge R."/>
            <person name="Ebert M.K."/>
            <person name="Huitt-Roehl C.R."/>
            <person name="Pal P."/>
            <person name="Suttle J.C."/>
            <person name="Spanner R.E."/>
            <person name="Neubauer J.D."/>
            <person name="Jurick W.M.II."/>
            <person name="Stott K.A."/>
            <person name="Secor G.A."/>
            <person name="Thomma B.P.H.J."/>
            <person name="Van de Peer Y."/>
            <person name="Townsend C.A."/>
            <person name="Bolton M.D."/>
        </authorList>
    </citation>
    <scope>NUCLEOTIDE SEQUENCE [LARGE SCALE GENOMIC DNA]</scope>
    <source>
        <strain evidence="3">CBS538.71</strain>
    </source>
</reference>
<feature type="compositionally biased region" description="Polar residues" evidence="1">
    <location>
        <begin position="102"/>
        <end position="111"/>
    </location>
</feature>
<evidence type="ECO:0000256" key="1">
    <source>
        <dbReference type="SAM" id="MobiDB-lite"/>
    </source>
</evidence>
<dbReference type="OrthoDB" id="10327343at2759"/>
<evidence type="ECO:0000313" key="3">
    <source>
        <dbReference type="Proteomes" id="UP000237631"/>
    </source>
</evidence>